<dbReference type="PANTHER" id="PTHR45982:SF4">
    <property type="entry name" value="PHR DOMAIN-CONTAINING PROTEIN"/>
    <property type="match status" value="1"/>
</dbReference>
<comment type="caution">
    <text evidence="1">The sequence shown here is derived from an EMBL/GenBank/DDBJ whole genome shotgun (WGS) entry which is preliminary data.</text>
</comment>
<evidence type="ECO:0000313" key="1">
    <source>
        <dbReference type="EMBL" id="EKC69163.1"/>
    </source>
</evidence>
<dbReference type="EMBL" id="AJWY01005608">
    <property type="protein sequence ID" value="EKC69163.1"/>
    <property type="molecule type" value="Genomic_DNA"/>
</dbReference>
<dbReference type="Pfam" id="PF00415">
    <property type="entry name" value="RCC1"/>
    <property type="match status" value="2"/>
</dbReference>
<dbReference type="SUPFAM" id="SSF50985">
    <property type="entry name" value="RCC1/BLIP-II"/>
    <property type="match status" value="1"/>
</dbReference>
<protein>
    <submittedName>
        <fullName evidence="1">Regulator of chromosome condensation (RCC1) and BTB (POZ) domain containing protein</fullName>
    </submittedName>
</protein>
<accession>K1THC2</accession>
<dbReference type="AlphaFoldDB" id="K1THC2"/>
<feature type="non-terminal residue" evidence="1">
    <location>
        <position position="118"/>
    </location>
</feature>
<dbReference type="Gene3D" id="2.130.10.30">
    <property type="entry name" value="Regulator of chromosome condensation 1/beta-lactamase-inhibitor protein II"/>
    <property type="match status" value="1"/>
</dbReference>
<proteinExistence type="predicted"/>
<dbReference type="InterPro" id="IPR009091">
    <property type="entry name" value="RCC1/BLIP-II"/>
</dbReference>
<organism evidence="1">
    <name type="scientific">human gut metagenome</name>
    <dbReference type="NCBI Taxonomy" id="408170"/>
    <lineage>
        <taxon>unclassified sequences</taxon>
        <taxon>metagenomes</taxon>
        <taxon>organismal metagenomes</taxon>
    </lineage>
</organism>
<sequence>MGLTNIVDIAAGHQFSMALDSSGRVYAWGNNKNGQIGNGSTYTFFTTPQLVSSISDINKISAGYYHALAQSANGTVYGWGNSGNGALGKIEETKCYSPIQIDIGDVEKIFAGMDSSFF</sequence>
<gene>
    <name evidence="1" type="ORF">LEA_08434</name>
</gene>
<dbReference type="InterPro" id="IPR000408">
    <property type="entry name" value="Reg_chr_condens"/>
</dbReference>
<dbReference type="PANTHER" id="PTHR45982">
    <property type="entry name" value="REGULATOR OF CHROMOSOME CONDENSATION"/>
    <property type="match status" value="1"/>
</dbReference>
<reference evidence="1" key="1">
    <citation type="journal article" date="2013" name="Environ. Microbiol.">
        <title>Microbiota from the distal guts of lean and obese adolescents exhibit partial functional redundancy besides clear differences in community structure.</title>
        <authorList>
            <person name="Ferrer M."/>
            <person name="Ruiz A."/>
            <person name="Lanza F."/>
            <person name="Haange S.B."/>
            <person name="Oberbach A."/>
            <person name="Till H."/>
            <person name="Bargiela R."/>
            <person name="Campoy C."/>
            <person name="Segura M.T."/>
            <person name="Richter M."/>
            <person name="von Bergen M."/>
            <person name="Seifert J."/>
            <person name="Suarez A."/>
        </authorList>
    </citation>
    <scope>NUCLEOTIDE SEQUENCE</scope>
</reference>
<dbReference type="PROSITE" id="PS50012">
    <property type="entry name" value="RCC1_3"/>
    <property type="match status" value="2"/>
</dbReference>
<dbReference type="InterPro" id="IPR051553">
    <property type="entry name" value="Ran_GTPase-activating"/>
</dbReference>
<name>K1THC2_9ZZZZ</name>